<name>A0AAD3NHK0_LATJO</name>
<keyword evidence="1" id="KW-0175">Coiled coil</keyword>
<feature type="coiled-coil region" evidence="1">
    <location>
        <begin position="154"/>
        <end position="181"/>
    </location>
</feature>
<feature type="compositionally biased region" description="Polar residues" evidence="2">
    <location>
        <begin position="131"/>
        <end position="143"/>
    </location>
</feature>
<dbReference type="Proteomes" id="UP001279410">
    <property type="component" value="Unassembled WGS sequence"/>
</dbReference>
<dbReference type="Pfam" id="PF23625">
    <property type="entry name" value="UIM_2"/>
    <property type="match status" value="2"/>
</dbReference>
<evidence type="ECO:0000313" key="4">
    <source>
        <dbReference type="Proteomes" id="UP001279410"/>
    </source>
</evidence>
<dbReference type="InterPro" id="IPR003903">
    <property type="entry name" value="UIM_dom"/>
</dbReference>
<accession>A0AAD3NHK0</accession>
<evidence type="ECO:0000256" key="2">
    <source>
        <dbReference type="SAM" id="MobiDB-lite"/>
    </source>
</evidence>
<evidence type="ECO:0000313" key="3">
    <source>
        <dbReference type="EMBL" id="GLD72638.1"/>
    </source>
</evidence>
<feature type="region of interest" description="Disordered" evidence="2">
    <location>
        <begin position="106"/>
        <end position="143"/>
    </location>
</feature>
<reference evidence="3" key="1">
    <citation type="submission" date="2022-08" db="EMBL/GenBank/DDBJ databases">
        <title>Genome sequencing of akame (Lates japonicus).</title>
        <authorList>
            <person name="Hashiguchi Y."/>
            <person name="Takahashi H."/>
        </authorList>
    </citation>
    <scope>NUCLEOTIDE SEQUENCE</scope>
    <source>
        <strain evidence="3">Kochi</strain>
    </source>
</reference>
<gene>
    <name evidence="3" type="ORF">AKAME5_002396300</name>
</gene>
<evidence type="ECO:0000256" key="1">
    <source>
        <dbReference type="SAM" id="Coils"/>
    </source>
</evidence>
<organism evidence="3 4">
    <name type="scientific">Lates japonicus</name>
    <name type="common">Japanese lates</name>
    <dbReference type="NCBI Taxonomy" id="270547"/>
    <lineage>
        <taxon>Eukaryota</taxon>
        <taxon>Metazoa</taxon>
        <taxon>Chordata</taxon>
        <taxon>Craniata</taxon>
        <taxon>Vertebrata</taxon>
        <taxon>Euteleostomi</taxon>
        <taxon>Actinopterygii</taxon>
        <taxon>Neopterygii</taxon>
        <taxon>Teleostei</taxon>
        <taxon>Neoteleostei</taxon>
        <taxon>Acanthomorphata</taxon>
        <taxon>Carangaria</taxon>
        <taxon>Carangaria incertae sedis</taxon>
        <taxon>Centropomidae</taxon>
        <taxon>Lates</taxon>
    </lineage>
</organism>
<protein>
    <submittedName>
        <fullName evidence="3">Ankyrin repeat domain-containing protein 13B</fullName>
    </submittedName>
</protein>
<dbReference type="AlphaFoldDB" id="A0AAD3NHK0"/>
<dbReference type="PROSITE" id="PS50330">
    <property type="entry name" value="UIM"/>
    <property type="match status" value="1"/>
</dbReference>
<sequence>MVFEQVVLIIIHGDLNALFAKRDFITLRCRLGFPGQDYPLPYPKCQDHLQQPNAVRRNCQTGYQAGVEGTDRETSPRTDTLPPGICWSRPEYHQVTIWEALTNSKPGTHPLSCDPSRLERTPQHKPRPPSSLCSTPSKKQPTTCSYDEQLRIAMEISAREQEEAELRRRQEEEELQRIIQLSLMEK</sequence>
<comment type="caution">
    <text evidence="3">The sequence shown here is derived from an EMBL/GenBank/DDBJ whole genome shotgun (WGS) entry which is preliminary data.</text>
</comment>
<keyword evidence="4" id="KW-1185">Reference proteome</keyword>
<proteinExistence type="predicted"/>
<dbReference type="EMBL" id="BRZM01001136">
    <property type="protein sequence ID" value="GLD72638.1"/>
    <property type="molecule type" value="Genomic_DNA"/>
</dbReference>
<dbReference type="Gene3D" id="6.10.250.1800">
    <property type="match status" value="1"/>
</dbReference>